<feature type="transmembrane region" description="Helical" evidence="1">
    <location>
        <begin position="20"/>
        <end position="38"/>
    </location>
</feature>
<feature type="transmembrane region" description="Helical" evidence="1">
    <location>
        <begin position="187"/>
        <end position="210"/>
    </location>
</feature>
<dbReference type="RefSeq" id="WP_154536931.1">
    <property type="nucleotide sequence ID" value="NZ_VUNE01000001.1"/>
</dbReference>
<dbReference type="Proteomes" id="UP000440713">
    <property type="component" value="Unassembled WGS sequence"/>
</dbReference>
<dbReference type="EMBL" id="VUNE01000001">
    <property type="protein sequence ID" value="MST61496.1"/>
    <property type="molecule type" value="Genomic_DNA"/>
</dbReference>
<evidence type="ECO:0000313" key="3">
    <source>
        <dbReference type="Proteomes" id="UP000440713"/>
    </source>
</evidence>
<keyword evidence="3" id="KW-1185">Reference proteome</keyword>
<reference evidence="2 3" key="1">
    <citation type="submission" date="2019-08" db="EMBL/GenBank/DDBJ databases">
        <title>In-depth cultivation of the pig gut microbiome towards novel bacterial diversity and tailored functional studies.</title>
        <authorList>
            <person name="Wylensek D."/>
            <person name="Hitch T.C.A."/>
            <person name="Clavel T."/>
        </authorList>
    </citation>
    <scope>NUCLEOTIDE SEQUENCE [LARGE SCALE GENOMIC DNA]</scope>
    <source>
        <strain evidence="2 3">WCA-SAB-591-4A-A</strain>
    </source>
</reference>
<feature type="transmembrane region" description="Helical" evidence="1">
    <location>
        <begin position="216"/>
        <end position="237"/>
    </location>
</feature>
<feature type="transmembrane region" description="Helical" evidence="1">
    <location>
        <begin position="129"/>
        <end position="150"/>
    </location>
</feature>
<comment type="caution">
    <text evidence="2">The sequence shown here is derived from an EMBL/GenBank/DDBJ whole genome shotgun (WGS) entry which is preliminary data.</text>
</comment>
<keyword evidence="1" id="KW-0472">Membrane</keyword>
<evidence type="ECO:0000256" key="1">
    <source>
        <dbReference type="SAM" id="Phobius"/>
    </source>
</evidence>
<keyword evidence="1" id="KW-1133">Transmembrane helix</keyword>
<feature type="transmembrane region" description="Helical" evidence="1">
    <location>
        <begin position="44"/>
        <end position="70"/>
    </location>
</feature>
<feature type="transmembrane region" description="Helical" evidence="1">
    <location>
        <begin position="91"/>
        <end position="123"/>
    </location>
</feature>
<keyword evidence="1" id="KW-0812">Transmembrane</keyword>
<sequence>MLSGKKILKLSRIQIKGNRILFYIYSFLLMATNLMILLPQHPKINAILLLPIIIIEFYFYAVVINCALKVGNNQKLKFKDIGINFKTYSKLIGFGIIMGLIMLFVGIVMLIVTSFMISILLVVNSVDEFSLVAMLLIIFVITVFVGFTIATRYVFSPYIIGTNFEKLGIVKSMKISRYLSKELKSKIVKMFLGICIVSIVFSIICAVISYKLRNIYLFYGLMVAYLVLITPEVVTYFSNVYYEKLLYNIDEIRERFEIDASKEIYIRKINVCEVFGDEGYDIEVTDKIDEDENHDIEVIDKIDEDENHDIEVIDKIDEDENHNIEVANKIDDVPNDKSKYN</sequence>
<dbReference type="AlphaFoldDB" id="A0A6N7XA14"/>
<accession>A0A6N7XA14</accession>
<gene>
    <name evidence="2" type="ORF">FYJ71_00670</name>
</gene>
<proteinExistence type="predicted"/>
<protein>
    <submittedName>
        <fullName evidence="2">Uncharacterized protein</fullName>
    </submittedName>
</protein>
<name>A0A6N7XA14_9FIRM</name>
<organism evidence="2 3">
    <name type="scientific">Peptostreptococcus porci</name>
    <dbReference type="NCBI Taxonomy" id="2652282"/>
    <lineage>
        <taxon>Bacteria</taxon>
        <taxon>Bacillati</taxon>
        <taxon>Bacillota</taxon>
        <taxon>Clostridia</taxon>
        <taxon>Peptostreptococcales</taxon>
        <taxon>Peptostreptococcaceae</taxon>
        <taxon>Peptostreptococcus</taxon>
    </lineage>
</organism>
<evidence type="ECO:0000313" key="2">
    <source>
        <dbReference type="EMBL" id="MST61496.1"/>
    </source>
</evidence>